<dbReference type="Proteomes" id="UP001187192">
    <property type="component" value="Unassembled WGS sequence"/>
</dbReference>
<sequence>MQLATHISAWTWKVLVLVLGILIAISSIMPHFAAHIASVRPHSAHSRVFLSTLGTLGKVSVAAFNSSIISLRREIPLLTLT</sequence>
<dbReference type="AlphaFoldDB" id="A0AA87ZDA1"/>
<accession>A0AA87ZDA1</accession>
<evidence type="ECO:0000313" key="1">
    <source>
        <dbReference type="EMBL" id="GMN24088.1"/>
    </source>
</evidence>
<proteinExistence type="predicted"/>
<gene>
    <name evidence="1" type="ORF">TIFTF001_045833</name>
</gene>
<protein>
    <submittedName>
        <fullName evidence="1">Uncharacterized protein</fullName>
    </submittedName>
</protein>
<reference evidence="1" key="1">
    <citation type="submission" date="2023-07" db="EMBL/GenBank/DDBJ databases">
        <title>draft genome sequence of fig (Ficus carica).</title>
        <authorList>
            <person name="Takahashi T."/>
            <person name="Nishimura K."/>
        </authorList>
    </citation>
    <scope>NUCLEOTIDE SEQUENCE</scope>
</reference>
<organism evidence="1 2">
    <name type="scientific">Ficus carica</name>
    <name type="common">Common fig</name>
    <dbReference type="NCBI Taxonomy" id="3494"/>
    <lineage>
        <taxon>Eukaryota</taxon>
        <taxon>Viridiplantae</taxon>
        <taxon>Streptophyta</taxon>
        <taxon>Embryophyta</taxon>
        <taxon>Tracheophyta</taxon>
        <taxon>Spermatophyta</taxon>
        <taxon>Magnoliopsida</taxon>
        <taxon>eudicotyledons</taxon>
        <taxon>Gunneridae</taxon>
        <taxon>Pentapetalae</taxon>
        <taxon>rosids</taxon>
        <taxon>fabids</taxon>
        <taxon>Rosales</taxon>
        <taxon>Moraceae</taxon>
        <taxon>Ficeae</taxon>
        <taxon>Ficus</taxon>
    </lineage>
</organism>
<evidence type="ECO:0000313" key="2">
    <source>
        <dbReference type="Proteomes" id="UP001187192"/>
    </source>
</evidence>
<dbReference type="EMBL" id="BTGU01004241">
    <property type="protein sequence ID" value="GMN24088.1"/>
    <property type="molecule type" value="Genomic_DNA"/>
</dbReference>
<keyword evidence="2" id="KW-1185">Reference proteome</keyword>
<name>A0AA87ZDA1_FICCA</name>
<comment type="caution">
    <text evidence="1">The sequence shown here is derived from an EMBL/GenBank/DDBJ whole genome shotgun (WGS) entry which is preliminary data.</text>
</comment>